<gene>
    <name evidence="9" type="ORF">C361_05602</name>
</gene>
<evidence type="ECO:0000259" key="8">
    <source>
        <dbReference type="PROSITE" id="PS50215"/>
    </source>
</evidence>
<dbReference type="CDD" id="cd04271">
    <property type="entry name" value="ZnMc_ADAM_fungal"/>
    <property type="match status" value="1"/>
</dbReference>
<comment type="caution">
    <text evidence="4">Lacks conserved residue(s) required for the propagation of feature annotation.</text>
</comment>
<reference evidence="9 10" key="1">
    <citation type="submission" date="2017-06" db="EMBL/GenBank/DDBJ databases">
        <title>Global population genomics of the pathogenic fungus Cryptococcus neoformans var. grubii.</title>
        <authorList>
            <person name="Cuomo C."/>
            <person name="Litvintseva A."/>
            <person name="Chen Y."/>
            <person name="Young S."/>
            <person name="Zeng Q."/>
            <person name="Chapman S."/>
            <person name="Gujja S."/>
            <person name="Saif S."/>
            <person name="Birren B."/>
        </authorList>
    </citation>
    <scope>NUCLEOTIDE SEQUENCE [LARGE SCALE GENOMIC DNA]</scope>
    <source>
        <strain evidence="9 10">Tu259-1</strain>
    </source>
</reference>
<evidence type="ECO:0000256" key="5">
    <source>
        <dbReference type="SAM" id="Phobius"/>
    </source>
</evidence>
<dbReference type="SUPFAM" id="SSF57552">
    <property type="entry name" value="Blood coagulation inhibitor (disintegrin)"/>
    <property type="match status" value="1"/>
</dbReference>
<feature type="binding site" evidence="4">
    <location>
        <position position="455"/>
    </location>
    <ligand>
        <name>Zn(2+)</name>
        <dbReference type="ChEBI" id="CHEBI:29105"/>
        <note>catalytic</note>
    </ligand>
</feature>
<dbReference type="InterPro" id="IPR001762">
    <property type="entry name" value="Disintegrin_dom"/>
</dbReference>
<keyword evidence="5" id="KW-0812">Transmembrane</keyword>
<organism evidence="9 10">
    <name type="scientific">Cryptococcus neoformans Tu259-1</name>
    <dbReference type="NCBI Taxonomy" id="1230072"/>
    <lineage>
        <taxon>Eukaryota</taxon>
        <taxon>Fungi</taxon>
        <taxon>Dikarya</taxon>
        <taxon>Basidiomycota</taxon>
        <taxon>Agaricomycotina</taxon>
        <taxon>Tremellomycetes</taxon>
        <taxon>Tremellales</taxon>
        <taxon>Cryptococcaceae</taxon>
        <taxon>Cryptococcus</taxon>
        <taxon>Cryptococcus neoformans species complex</taxon>
    </lineage>
</organism>
<proteinExistence type="predicted"/>
<sequence length="930" mass="99468">MWRTTKQWRPPPIHLLWLVLVVVVVLLTPVDARSPHPAPLRRLTTATSHLSILPRRPKNGLVPRYSTLLPPPPSTLKHSDSLVLTLDLPDLLPFKVKLFVQPSEHMFHPDARIKHGQQVIGELREEDWRLYTGEVVHPSYIDRLTALYAIGAHQPLSERSQIHGRASVMVHHPGDLDGHDAVWEGSFTVDGELYNVMTRENYERVKTWEDVNVQGMGQMVIFRQSDMRHDQGTNKTIPSCSHDSLEFNDLSNPVFNTFSTHDTSSYSFLNPLGMFWKRGDTGGMTGSSNYIGSINDTSGCPDTQKIVYMGVALDCNYVAAYGSADAARTQVLNNWNQVSALYKSSFKISLGIIELQVQNITCPSTPVSGEEWNVGCDTNITLDTRLGDFSAWRGAKGDDGAGLWHLMSACPTDSEVGVAWLGTLCQTDSSQQSSGTVSGTGISTATKTEWSLIAHEIGHGFGAIHDCTSGCSLSGSCCPLTTSTCNANGQFIMNPTTSTTEQTFSGCTLGNICSNIGNRAVSTSCIQTPGDRSVISLQQCGNGIVEDGEDCDPGGNTTSSCCDSSTCKFTSGAVCDPSNSACCTSSCQYSPSNTTCRPAVNDICDYPEYCTGTSANCPEDQTAEDGTSCGSDGLKCASGTCTSLDQQCRTVGATMGLSEACGQRDDTSCVVTCKDPNSTSSCVVLQTPLVDGSPCGYGGHCYNQTCESGSWQATAAAWYRQNLQISIPVTIIVGLIVLAILFFIARCIYRSCCRRRGAGAAAARNTKYVPANGDTYYGPPPTQSQSGGMMQMSRVAAPQPALQRGYESRASVEPLMAGSGVGAGAGGYGRPNSDYDHGQVYPPGQRYSQQGYGDTFSASGQGYERDGHGGGGYGGQGYEYHQAPQYSSFAAGTGGGEGGGGGGMYGQSGGWVDDRTWNGQYYGRQEAYGR</sequence>
<dbReference type="PANTHER" id="PTHR45702:SF2">
    <property type="entry name" value="KUZBANIAN, ISOFORM A"/>
    <property type="match status" value="1"/>
</dbReference>
<keyword evidence="1" id="KW-1015">Disulfide bond</keyword>
<evidence type="ECO:0000313" key="10">
    <source>
        <dbReference type="Proteomes" id="UP000199727"/>
    </source>
</evidence>
<evidence type="ECO:0000256" key="2">
    <source>
        <dbReference type="ARBA" id="ARBA00056552"/>
    </source>
</evidence>
<evidence type="ECO:0000256" key="6">
    <source>
        <dbReference type="SAM" id="SignalP"/>
    </source>
</evidence>
<evidence type="ECO:0000256" key="3">
    <source>
        <dbReference type="ARBA" id="ARBA00074021"/>
    </source>
</evidence>
<feature type="active site" evidence="4">
    <location>
        <position position="456"/>
    </location>
</feature>
<feature type="signal peptide" evidence="6">
    <location>
        <begin position="1"/>
        <end position="32"/>
    </location>
</feature>
<feature type="domain" description="Peptidase M12B" evidence="8">
    <location>
        <begin position="305"/>
        <end position="512"/>
    </location>
</feature>
<dbReference type="InterPro" id="IPR051489">
    <property type="entry name" value="ADAM_Metalloproteinase"/>
</dbReference>
<dbReference type="OrthoDB" id="5951731at2759"/>
<dbReference type="Gene3D" id="3.40.390.10">
    <property type="entry name" value="Collagenase (Catalytic Domain)"/>
    <property type="match status" value="1"/>
</dbReference>
<feature type="binding site" evidence="4">
    <location>
        <position position="465"/>
    </location>
    <ligand>
        <name>Zn(2+)</name>
        <dbReference type="ChEBI" id="CHEBI:29105"/>
        <note>catalytic</note>
    </ligand>
</feature>
<comment type="function">
    <text evidence="2">Probable zinc protease.</text>
</comment>
<keyword evidence="4" id="KW-0862">Zinc</keyword>
<protein>
    <recommendedName>
        <fullName evidence="3">Disintegrin and metalloproteinase domain-containing protein B</fullName>
    </recommendedName>
</protein>
<feature type="transmembrane region" description="Helical" evidence="5">
    <location>
        <begin position="729"/>
        <end position="749"/>
    </location>
</feature>
<keyword evidence="4" id="KW-0479">Metal-binding</keyword>
<dbReference type="InterPro" id="IPR001590">
    <property type="entry name" value="Peptidase_M12B"/>
</dbReference>
<feature type="chain" id="PRO_5032362837" description="Disintegrin and metalloproteinase domain-containing protein B" evidence="6">
    <location>
        <begin position="33"/>
        <end position="930"/>
    </location>
</feature>
<feature type="binding site" evidence="4">
    <location>
        <position position="459"/>
    </location>
    <ligand>
        <name>Zn(2+)</name>
        <dbReference type="ChEBI" id="CHEBI:29105"/>
        <note>catalytic</note>
    </ligand>
</feature>
<dbReference type="GO" id="GO:0046872">
    <property type="term" value="F:metal ion binding"/>
    <property type="evidence" value="ECO:0007669"/>
    <property type="project" value="UniProtKB-KW"/>
</dbReference>
<evidence type="ECO:0000259" key="7">
    <source>
        <dbReference type="PROSITE" id="PS50214"/>
    </source>
</evidence>
<keyword evidence="9" id="KW-0482">Metalloprotease</keyword>
<dbReference type="SUPFAM" id="SSF55486">
    <property type="entry name" value="Metalloproteases ('zincins'), catalytic domain"/>
    <property type="match status" value="1"/>
</dbReference>
<keyword evidence="5" id="KW-0472">Membrane</keyword>
<dbReference type="Proteomes" id="UP000199727">
    <property type="component" value="Unassembled WGS sequence"/>
</dbReference>
<dbReference type="SMART" id="SM00050">
    <property type="entry name" value="DISIN"/>
    <property type="match status" value="1"/>
</dbReference>
<dbReference type="GO" id="GO:0006509">
    <property type="term" value="P:membrane protein ectodomain proteolysis"/>
    <property type="evidence" value="ECO:0007669"/>
    <property type="project" value="TreeGrafter"/>
</dbReference>
<dbReference type="Pfam" id="PF00200">
    <property type="entry name" value="Disintegrin"/>
    <property type="match status" value="1"/>
</dbReference>
<feature type="domain" description="Disintegrin" evidence="7">
    <location>
        <begin position="537"/>
        <end position="625"/>
    </location>
</feature>
<dbReference type="AlphaFoldDB" id="A0A854Q836"/>
<dbReference type="Gene3D" id="4.10.70.10">
    <property type="entry name" value="Disintegrin domain"/>
    <property type="match status" value="1"/>
</dbReference>
<dbReference type="PANTHER" id="PTHR45702">
    <property type="entry name" value="ADAM10/ADAM17 METALLOPEPTIDASE FAMILY MEMBER"/>
    <property type="match status" value="1"/>
</dbReference>
<dbReference type="Pfam" id="PF13688">
    <property type="entry name" value="Reprolysin_5"/>
    <property type="match status" value="1"/>
</dbReference>
<keyword evidence="5" id="KW-1133">Transmembrane helix</keyword>
<evidence type="ECO:0000313" key="9">
    <source>
        <dbReference type="EMBL" id="OXG14895.1"/>
    </source>
</evidence>
<dbReference type="FunFam" id="4.10.70.10:FF:000003">
    <property type="entry name" value="Disintegrin and metalloproteinase domain-containing protein 17"/>
    <property type="match status" value="1"/>
</dbReference>
<name>A0A854Q836_CRYNE</name>
<dbReference type="InterPro" id="IPR036436">
    <property type="entry name" value="Disintegrin_dom_sf"/>
</dbReference>
<keyword evidence="6" id="KW-0732">Signal</keyword>
<dbReference type="PROSITE" id="PS50214">
    <property type="entry name" value="DISINTEGRIN_2"/>
    <property type="match status" value="1"/>
</dbReference>
<dbReference type="InterPro" id="IPR034028">
    <property type="entry name" value="ZnMc_ADAM_fungal"/>
</dbReference>
<dbReference type="GO" id="GO:0004222">
    <property type="term" value="F:metalloendopeptidase activity"/>
    <property type="evidence" value="ECO:0007669"/>
    <property type="project" value="InterPro"/>
</dbReference>
<accession>A0A854Q836</accession>
<evidence type="ECO:0000256" key="4">
    <source>
        <dbReference type="PROSITE-ProRule" id="PRU00276"/>
    </source>
</evidence>
<evidence type="ECO:0000256" key="1">
    <source>
        <dbReference type="ARBA" id="ARBA00023157"/>
    </source>
</evidence>
<dbReference type="InterPro" id="IPR024079">
    <property type="entry name" value="MetalloPept_cat_dom_sf"/>
</dbReference>
<dbReference type="GO" id="GO:0005886">
    <property type="term" value="C:plasma membrane"/>
    <property type="evidence" value="ECO:0007669"/>
    <property type="project" value="TreeGrafter"/>
</dbReference>
<dbReference type="EMBL" id="AMKT01000073">
    <property type="protein sequence ID" value="OXG14895.1"/>
    <property type="molecule type" value="Genomic_DNA"/>
</dbReference>
<keyword evidence="9" id="KW-0378">Hydrolase</keyword>
<dbReference type="PROSITE" id="PS50215">
    <property type="entry name" value="ADAM_MEPRO"/>
    <property type="match status" value="1"/>
</dbReference>
<comment type="caution">
    <text evidence="9">The sequence shown here is derived from an EMBL/GenBank/DDBJ whole genome shotgun (WGS) entry which is preliminary data.</text>
</comment>
<keyword evidence="9" id="KW-0645">Protease</keyword>